<dbReference type="PROSITE" id="PS50009">
    <property type="entry name" value="RASGEF_CAT"/>
    <property type="match status" value="1"/>
</dbReference>
<evidence type="ECO:0000313" key="7">
    <source>
        <dbReference type="Proteomes" id="UP001497453"/>
    </source>
</evidence>
<dbReference type="InterPro" id="IPR023578">
    <property type="entry name" value="Ras_GEF_dom_sf"/>
</dbReference>
<evidence type="ECO:0008006" key="8">
    <source>
        <dbReference type="Google" id="ProtNLM"/>
    </source>
</evidence>
<protein>
    <recommendedName>
        <fullName evidence="8">Ras GEF</fullName>
    </recommendedName>
</protein>
<dbReference type="InterPro" id="IPR000651">
    <property type="entry name" value="Ras-like_Gua-exchang_fac_N"/>
</dbReference>
<accession>A0ABP1DSB6</accession>
<evidence type="ECO:0000256" key="2">
    <source>
        <dbReference type="PROSITE-ProRule" id="PRU00168"/>
    </source>
</evidence>
<dbReference type="CDD" id="cd06224">
    <property type="entry name" value="REM"/>
    <property type="match status" value="1"/>
</dbReference>
<sequence>MSTPNYRFELIHISLYNPSLIYPKPLLALPALHMQYKMQHSSSTVSTRTSRSAAHPIVRPPTDSHSGSDVFSARRERRLSQDSSPSEYSQSSAPSSCSTNTVRPSGKDSQSSASITGSYSANKALKVAGTSTGSSSASSRPQSASGSVNSKVPKEPKPRIPPQPLDLSLTRPDSASRKSTSSTGWVSLGPAISTISLSESTLSDPDYGLRGPERIDPRNLNIKTISPPLSPTESLFSEVSDYYHQVVEPSAANTVKTGSTLLLPKKRKPDKRPVSLIASLRQVSRVRSSINSIRLPAGKMSLTYQELLQAIEQGLSDEAARCGEALLAFINGTIASVESGFTTASRNDSVFISARQRLKGGCAAFAATSDLMLDEHGRNTRMASSSFLWSAFNMYLSVSSDLEMNLLNETLKQSGELSVYGSMTVCSEEPSKSELRDIAGLSRKTLSLLSSEPDYNRTSAPLINVLRRIARAAADPARARRGRSDSVVPPVEIISTVEDAFTAPGSNRVSEQPTFNMCAPWIRSSDVPAQRDSSTVVGSSRGLQTVPVRCESPEQHTGTLSDSHVETAEQTSELSSRTTSSVPRSGQSLSSVDPNSQARTSGSSTATSEHSSRGNDRRSRRSSVSTVKSGSRHTTFKIVDAPALPTPNAPSVSSSHHSAKEEKTSLNERKSSSNEGKVPERKTPSKSGSSSTVRSQRRRRTQYTPASPPASPSSSSDSVPSSYEFRFDSSLSDSDSGPERESRPSSKKSKTPIRAKSQFITGGKKHDLASKKSFSSLNTLPGDGTFSALVNSLELDIRQTLLLFSDDGDFYQRELLDGTPFLGSTIGYDLQLDTNGGVFAASITALIRLLAQPAGVLENCKADILDTFLIFFRSITTPAYFFKLLVEQYNATRSAGLSKEETRAWNQKIILTKINIVVVLQTWLRHHWIEAQDGHLLDEIKTFAQDKVTKDSALPVQVSGVLANSLIEYAAGRRTKHAPRVEECIRRGQQNQPDYPPTAFEPRLASLQGVSEKRLAKISITFFLKDGGAEELARAITKLEWTYFHSFPPEEISLLRKKDHSQSIAIWEKFTASFYCWVSMAVMNGEDSAADRAKSYELFAKIAMLCKDMRNYNSSHTILSALLSPAVIRNEAMLDNVSQDHKNALNELQQFFYGSPNFRKYREELPQFLPAVPFLGVIKADVQALDQTIKRCIGCVIEEGPEKVPQCVFEVERYIHLRGLVRDLERCYAAYKFPQNDLVIRWIRLSCSRYDASRLQSANKVPVQ</sequence>
<feature type="domain" description="N-terminal Ras-GEF" evidence="5">
    <location>
        <begin position="834"/>
        <end position="970"/>
    </location>
</feature>
<dbReference type="InterPro" id="IPR008937">
    <property type="entry name" value="Ras-like_GEF"/>
</dbReference>
<keyword evidence="7" id="KW-1185">Reference proteome</keyword>
<name>A0ABP1DSB6_9APHY</name>
<proteinExistence type="predicted"/>
<dbReference type="SUPFAM" id="SSF48366">
    <property type="entry name" value="Ras GEF"/>
    <property type="match status" value="1"/>
</dbReference>
<dbReference type="Gene3D" id="1.10.840.10">
    <property type="entry name" value="Ras guanine-nucleotide exchange factors catalytic domain"/>
    <property type="match status" value="1"/>
</dbReference>
<dbReference type="InterPro" id="IPR001895">
    <property type="entry name" value="RASGEF_cat_dom"/>
</dbReference>
<feature type="compositionally biased region" description="Basic and acidic residues" evidence="3">
    <location>
        <begin position="658"/>
        <end position="683"/>
    </location>
</feature>
<dbReference type="Pfam" id="PF00617">
    <property type="entry name" value="RasGEF"/>
    <property type="match status" value="1"/>
</dbReference>
<dbReference type="Proteomes" id="UP001497453">
    <property type="component" value="Chromosome 6"/>
</dbReference>
<feature type="compositionally biased region" description="Polar residues" evidence="3">
    <location>
        <begin position="99"/>
        <end position="115"/>
    </location>
</feature>
<feature type="compositionally biased region" description="Low complexity" evidence="3">
    <location>
        <begin position="42"/>
        <end position="52"/>
    </location>
</feature>
<feature type="compositionally biased region" description="Low complexity" evidence="3">
    <location>
        <begin position="81"/>
        <end position="98"/>
    </location>
</feature>
<dbReference type="SMART" id="SM00147">
    <property type="entry name" value="RasGEF"/>
    <property type="match status" value="1"/>
</dbReference>
<evidence type="ECO:0000259" key="5">
    <source>
        <dbReference type="PROSITE" id="PS50212"/>
    </source>
</evidence>
<feature type="compositionally biased region" description="Polar residues" evidence="3">
    <location>
        <begin position="171"/>
        <end position="184"/>
    </location>
</feature>
<gene>
    <name evidence="6" type="ORF">GFSPODELE1_LOCUS7932</name>
</gene>
<feature type="compositionally biased region" description="Low complexity" evidence="3">
    <location>
        <begin position="685"/>
        <end position="694"/>
    </location>
</feature>
<reference evidence="7" key="1">
    <citation type="submission" date="2024-04" db="EMBL/GenBank/DDBJ databases">
        <authorList>
            <person name="Shaw F."/>
            <person name="Minotto A."/>
        </authorList>
    </citation>
    <scope>NUCLEOTIDE SEQUENCE [LARGE SCALE GENOMIC DNA]</scope>
</reference>
<feature type="compositionally biased region" description="Polar residues" evidence="3">
    <location>
        <begin position="531"/>
        <end position="543"/>
    </location>
</feature>
<feature type="compositionally biased region" description="Low complexity" evidence="3">
    <location>
        <begin position="129"/>
        <end position="147"/>
    </location>
</feature>
<dbReference type="PROSITE" id="PS50212">
    <property type="entry name" value="RASGEF_NTER"/>
    <property type="match status" value="1"/>
</dbReference>
<feature type="domain" description="Ras-GEF" evidence="4">
    <location>
        <begin position="1028"/>
        <end position="1263"/>
    </location>
</feature>
<dbReference type="Gene3D" id="1.20.870.10">
    <property type="entry name" value="Son of sevenless (SoS) protein Chain: S domain 1"/>
    <property type="match status" value="1"/>
</dbReference>
<feature type="region of interest" description="Disordered" evidence="3">
    <location>
        <begin position="42"/>
        <end position="115"/>
    </location>
</feature>
<feature type="region of interest" description="Disordered" evidence="3">
    <location>
        <begin position="526"/>
        <end position="766"/>
    </location>
</feature>
<feature type="compositionally biased region" description="Low complexity" evidence="3">
    <location>
        <begin position="712"/>
        <end position="735"/>
    </location>
</feature>
<feature type="compositionally biased region" description="Polar residues" evidence="3">
    <location>
        <begin position="555"/>
        <end position="599"/>
    </location>
</feature>
<dbReference type="Pfam" id="PF00618">
    <property type="entry name" value="RasGEF_N"/>
    <property type="match status" value="1"/>
</dbReference>
<feature type="region of interest" description="Disordered" evidence="3">
    <location>
        <begin position="129"/>
        <end position="184"/>
    </location>
</feature>
<evidence type="ECO:0000256" key="1">
    <source>
        <dbReference type="ARBA" id="ARBA00022658"/>
    </source>
</evidence>
<dbReference type="InterPro" id="IPR036964">
    <property type="entry name" value="RASGEF_cat_dom_sf"/>
</dbReference>
<organism evidence="6 7">
    <name type="scientific">Somion occarium</name>
    <dbReference type="NCBI Taxonomy" id="3059160"/>
    <lineage>
        <taxon>Eukaryota</taxon>
        <taxon>Fungi</taxon>
        <taxon>Dikarya</taxon>
        <taxon>Basidiomycota</taxon>
        <taxon>Agaricomycotina</taxon>
        <taxon>Agaricomycetes</taxon>
        <taxon>Polyporales</taxon>
        <taxon>Cerrenaceae</taxon>
        <taxon>Somion</taxon>
    </lineage>
</organism>
<evidence type="ECO:0000259" key="4">
    <source>
        <dbReference type="PROSITE" id="PS50009"/>
    </source>
</evidence>
<dbReference type="EMBL" id="OZ037949">
    <property type="protein sequence ID" value="CAL1710650.1"/>
    <property type="molecule type" value="Genomic_DNA"/>
</dbReference>
<keyword evidence="1 2" id="KW-0344">Guanine-nucleotide releasing factor</keyword>
<feature type="compositionally biased region" description="Low complexity" evidence="3">
    <location>
        <begin position="600"/>
        <end position="609"/>
    </location>
</feature>
<dbReference type="PANTHER" id="PTHR23113">
    <property type="entry name" value="GUANINE NUCLEOTIDE EXCHANGE FACTOR"/>
    <property type="match status" value="1"/>
</dbReference>
<evidence type="ECO:0000256" key="3">
    <source>
        <dbReference type="SAM" id="MobiDB-lite"/>
    </source>
</evidence>
<dbReference type="PANTHER" id="PTHR23113:SF368">
    <property type="entry name" value="CELL DIVISION CONTROL PROTEIN 25"/>
    <property type="match status" value="1"/>
</dbReference>
<evidence type="ECO:0000313" key="6">
    <source>
        <dbReference type="EMBL" id="CAL1710650.1"/>
    </source>
</evidence>